<dbReference type="GO" id="GO:0005739">
    <property type="term" value="C:mitochondrion"/>
    <property type="evidence" value="ECO:0007669"/>
    <property type="project" value="TreeGrafter"/>
</dbReference>
<dbReference type="PANTHER" id="PTHR12318">
    <property type="entry name" value="TESTOSTERONE-REGULATED PROTEIN RP2"/>
    <property type="match status" value="1"/>
</dbReference>
<dbReference type="Proteomes" id="UP000504629">
    <property type="component" value="Unplaced"/>
</dbReference>
<comment type="cofactor">
    <cofactor evidence="1">
        <name>Mn(2+)</name>
        <dbReference type="ChEBI" id="CHEBI:29035"/>
    </cofactor>
</comment>
<keyword evidence="4" id="KW-0479">Metal-binding</keyword>
<organism evidence="9 10">
    <name type="scientific">Bombyx mandarina</name>
    <name type="common">Wild silk moth</name>
    <name type="synonym">Wild silkworm</name>
    <dbReference type="NCBI Taxonomy" id="7092"/>
    <lineage>
        <taxon>Eukaryota</taxon>
        <taxon>Metazoa</taxon>
        <taxon>Ecdysozoa</taxon>
        <taxon>Arthropoda</taxon>
        <taxon>Hexapoda</taxon>
        <taxon>Insecta</taxon>
        <taxon>Pterygota</taxon>
        <taxon>Neoptera</taxon>
        <taxon>Endopterygota</taxon>
        <taxon>Lepidoptera</taxon>
        <taxon>Glossata</taxon>
        <taxon>Ditrysia</taxon>
        <taxon>Bombycoidea</taxon>
        <taxon>Bombycidae</taxon>
        <taxon>Bombycinae</taxon>
        <taxon>Bombyx</taxon>
    </lineage>
</organism>
<evidence type="ECO:0000256" key="1">
    <source>
        <dbReference type="ARBA" id="ARBA00001936"/>
    </source>
</evidence>
<evidence type="ECO:0000313" key="9">
    <source>
        <dbReference type="Proteomes" id="UP000504629"/>
    </source>
</evidence>
<dbReference type="Gene3D" id="3.90.79.10">
    <property type="entry name" value="Nucleoside Triphosphate Pyrophosphohydrolase"/>
    <property type="match status" value="1"/>
</dbReference>
<protein>
    <submittedName>
        <fullName evidence="10">Nucleoside diphosphate-linked moiety X motif 19-like</fullName>
    </submittedName>
</protein>
<dbReference type="GeneID" id="114242890"/>
<dbReference type="InterPro" id="IPR000086">
    <property type="entry name" value="NUDIX_hydrolase_dom"/>
</dbReference>
<dbReference type="SUPFAM" id="SSF55811">
    <property type="entry name" value="Nudix"/>
    <property type="match status" value="1"/>
</dbReference>
<dbReference type="AlphaFoldDB" id="A0A6J2JK95"/>
<keyword evidence="5" id="KW-0378">Hydrolase</keyword>
<evidence type="ECO:0000256" key="7">
    <source>
        <dbReference type="ARBA" id="ARBA00023211"/>
    </source>
</evidence>
<dbReference type="GO" id="GO:0016818">
    <property type="term" value="F:hydrolase activity, acting on acid anhydrides, in phosphorus-containing anhydrides"/>
    <property type="evidence" value="ECO:0007669"/>
    <property type="project" value="InterPro"/>
</dbReference>
<evidence type="ECO:0000256" key="2">
    <source>
        <dbReference type="ARBA" id="ARBA00001946"/>
    </source>
</evidence>
<comment type="similarity">
    <text evidence="3">Belongs to the Nudix hydrolase family.</text>
</comment>
<dbReference type="PROSITE" id="PS51462">
    <property type="entry name" value="NUDIX"/>
    <property type="match status" value="1"/>
</dbReference>
<evidence type="ECO:0000256" key="4">
    <source>
        <dbReference type="ARBA" id="ARBA00022723"/>
    </source>
</evidence>
<evidence type="ECO:0000256" key="6">
    <source>
        <dbReference type="ARBA" id="ARBA00022842"/>
    </source>
</evidence>
<keyword evidence="9" id="KW-1185">Reference proteome</keyword>
<dbReference type="PANTHER" id="PTHR12318:SF0">
    <property type="entry name" value="ACYL-COENZYME A DIPHOSPHATASE NUDT19"/>
    <property type="match status" value="1"/>
</dbReference>
<evidence type="ECO:0000256" key="3">
    <source>
        <dbReference type="ARBA" id="ARBA00005582"/>
    </source>
</evidence>
<sequence length="352" mass="40744">MKNVIGKSWRDAATLIVLTKRSKQSLSRGGVNYEILLQTRTGRGAFPNSVVFPGGVTEDADEDDRWLQLFSLFGYTNRDLESLHHANGPITSILQKNPIRRHISLRITAIRETFEELGILLCSQQHKKQKDGLRADFISNIDVKTWQDRVSKNPESLWNLCEDYKCYPDIWSLHYWSNWLTPATLPKRFNTAFFVTALEEKPELKNYSTEVAFVKWSDPTEILNSSDVKLYPPQSYELTRLSHVKDLDELIEFAKSNSCYGHELVFPVYVKVADGILQILPGDDLYPSDVNDNNNNNKYIDKTILELRENCKTIHRAEYPKSKDIKPVFVIRNYKPYNHIDMGDRKITLQKN</sequence>
<name>A0A6J2JK95_BOMMA</name>
<accession>A0A6J2JK95</accession>
<evidence type="ECO:0000256" key="5">
    <source>
        <dbReference type="ARBA" id="ARBA00022801"/>
    </source>
</evidence>
<evidence type="ECO:0000259" key="8">
    <source>
        <dbReference type="PROSITE" id="PS51462"/>
    </source>
</evidence>
<dbReference type="OrthoDB" id="1695362at2759"/>
<feature type="domain" description="Nudix hydrolase" evidence="8">
    <location>
        <begin position="8"/>
        <end position="241"/>
    </location>
</feature>
<dbReference type="InterPro" id="IPR039121">
    <property type="entry name" value="NUDT19"/>
</dbReference>
<keyword evidence="7" id="KW-0464">Manganese</keyword>
<dbReference type="InterPro" id="IPR015797">
    <property type="entry name" value="NUDIX_hydrolase-like_dom_sf"/>
</dbReference>
<comment type="cofactor">
    <cofactor evidence="2">
        <name>Mg(2+)</name>
        <dbReference type="ChEBI" id="CHEBI:18420"/>
    </cofactor>
</comment>
<dbReference type="RefSeq" id="XP_028029996.1">
    <property type="nucleotide sequence ID" value="XM_028174195.1"/>
</dbReference>
<reference evidence="10" key="1">
    <citation type="submission" date="2025-08" db="UniProtKB">
        <authorList>
            <consortium name="RefSeq"/>
        </authorList>
    </citation>
    <scope>IDENTIFICATION</scope>
    <source>
        <tissue evidence="10">Silk gland</tissue>
    </source>
</reference>
<keyword evidence="6" id="KW-0460">Magnesium</keyword>
<evidence type="ECO:0000313" key="10">
    <source>
        <dbReference type="RefSeq" id="XP_028029996.1"/>
    </source>
</evidence>
<dbReference type="CDD" id="cd18870">
    <property type="entry name" value="NUDIX_AcylCoAdiphos_Nudt19"/>
    <property type="match status" value="1"/>
</dbReference>
<proteinExistence type="inferred from homology"/>
<dbReference type="GO" id="GO:0046872">
    <property type="term" value="F:metal ion binding"/>
    <property type="evidence" value="ECO:0007669"/>
    <property type="project" value="UniProtKB-KW"/>
</dbReference>
<gene>
    <name evidence="10" type="primary">LOC114242890</name>
</gene>
<dbReference type="KEGG" id="bman:114242890"/>